<reference evidence="2 3" key="1">
    <citation type="journal article" date="2016" name="Nat. Commun.">
        <title>Thousands of microbial genomes shed light on interconnected biogeochemical processes in an aquifer system.</title>
        <authorList>
            <person name="Anantharaman K."/>
            <person name="Brown C.T."/>
            <person name="Hug L.A."/>
            <person name="Sharon I."/>
            <person name="Castelle C.J."/>
            <person name="Probst A.J."/>
            <person name="Thomas B.C."/>
            <person name="Singh A."/>
            <person name="Wilkins M.J."/>
            <person name="Karaoz U."/>
            <person name="Brodie E.L."/>
            <person name="Williams K.H."/>
            <person name="Hubbard S.S."/>
            <person name="Banfield J.F."/>
        </authorList>
    </citation>
    <scope>NUCLEOTIDE SEQUENCE [LARGE SCALE GENOMIC DNA]</scope>
</reference>
<gene>
    <name evidence="2" type="ORF">A3F94_00545</name>
</gene>
<name>A0A1G2HHQ8_9BACT</name>
<dbReference type="STRING" id="1802165.A3F94_00545"/>
<dbReference type="Proteomes" id="UP000176770">
    <property type="component" value="Unassembled WGS sequence"/>
</dbReference>
<feature type="transmembrane region" description="Helical" evidence="1">
    <location>
        <begin position="12"/>
        <end position="31"/>
    </location>
</feature>
<feature type="transmembrane region" description="Helical" evidence="1">
    <location>
        <begin position="37"/>
        <end position="62"/>
    </location>
</feature>
<keyword evidence="1" id="KW-1133">Transmembrane helix</keyword>
<organism evidence="2 3">
    <name type="scientific">Candidatus Spechtbacteria bacterium RIFCSPLOWO2_12_FULL_38_22</name>
    <dbReference type="NCBI Taxonomy" id="1802165"/>
    <lineage>
        <taxon>Bacteria</taxon>
        <taxon>Candidatus Spechtiibacteriota</taxon>
    </lineage>
</organism>
<dbReference type="EMBL" id="MHOK01000023">
    <property type="protein sequence ID" value="OGZ61428.1"/>
    <property type="molecule type" value="Genomic_DNA"/>
</dbReference>
<proteinExistence type="predicted"/>
<evidence type="ECO:0000313" key="3">
    <source>
        <dbReference type="Proteomes" id="UP000176770"/>
    </source>
</evidence>
<protein>
    <recommendedName>
        <fullName evidence="4">Membrane-spanning protein</fullName>
    </recommendedName>
</protein>
<keyword evidence="1" id="KW-0472">Membrane</keyword>
<accession>A0A1G2HHQ8</accession>
<evidence type="ECO:0000256" key="1">
    <source>
        <dbReference type="SAM" id="Phobius"/>
    </source>
</evidence>
<feature type="transmembrane region" description="Helical" evidence="1">
    <location>
        <begin position="74"/>
        <end position="100"/>
    </location>
</feature>
<feature type="transmembrane region" description="Helical" evidence="1">
    <location>
        <begin position="120"/>
        <end position="139"/>
    </location>
</feature>
<evidence type="ECO:0000313" key="2">
    <source>
        <dbReference type="EMBL" id="OGZ61428.1"/>
    </source>
</evidence>
<dbReference type="AlphaFoldDB" id="A0A1G2HHQ8"/>
<dbReference type="Pfam" id="PF09997">
    <property type="entry name" value="DUF2238"/>
    <property type="match status" value="1"/>
</dbReference>
<comment type="caution">
    <text evidence="2">The sequence shown here is derived from an EMBL/GenBank/DDBJ whole genome shotgun (WGS) entry which is preliminary data.</text>
</comment>
<sequence>MFKDLYFTITKPFLGISLLIILALNFFALSFSLYKTFFWYDVVLHFLGGAWVAALVVSWPNFKNQFYNFKQKLIFTLLVVAVIGIAWEILEIYVSGIVYLKYYTGSGVLRELNAGLTFDTTVDLAMDLFGGFSLAYLFTKFKLKD</sequence>
<dbReference type="InterPro" id="IPR014509">
    <property type="entry name" value="YjdF-like"/>
</dbReference>
<evidence type="ECO:0008006" key="4">
    <source>
        <dbReference type="Google" id="ProtNLM"/>
    </source>
</evidence>
<keyword evidence="1" id="KW-0812">Transmembrane</keyword>